<reference evidence="8" key="1">
    <citation type="submission" date="2020-06" db="EMBL/GenBank/DDBJ databases">
        <authorList>
            <consortium name="Plant Systems Biology data submission"/>
        </authorList>
    </citation>
    <scope>NUCLEOTIDE SEQUENCE</scope>
    <source>
        <strain evidence="8">D6</strain>
    </source>
</reference>
<feature type="compositionally biased region" description="Pro residues" evidence="6">
    <location>
        <begin position="220"/>
        <end position="229"/>
    </location>
</feature>
<feature type="compositionally biased region" description="Basic and acidic residues" evidence="6">
    <location>
        <begin position="87"/>
        <end position="108"/>
    </location>
</feature>
<evidence type="ECO:0000256" key="6">
    <source>
        <dbReference type="SAM" id="MobiDB-lite"/>
    </source>
</evidence>
<evidence type="ECO:0000313" key="8">
    <source>
        <dbReference type="EMBL" id="CAB9509802.1"/>
    </source>
</evidence>
<dbReference type="OrthoDB" id="203703at2759"/>
<feature type="compositionally biased region" description="Polar residues" evidence="6">
    <location>
        <begin position="951"/>
        <end position="993"/>
    </location>
</feature>
<feature type="compositionally biased region" description="Polar residues" evidence="6">
    <location>
        <begin position="143"/>
        <end position="157"/>
    </location>
</feature>
<keyword evidence="3" id="KW-0677">Repeat</keyword>
<keyword evidence="2" id="KW-0732">Signal</keyword>
<evidence type="ECO:0000256" key="5">
    <source>
        <dbReference type="ARBA" id="ARBA00023180"/>
    </source>
</evidence>
<dbReference type="PANTHER" id="PTHR45974">
    <property type="entry name" value="RECEPTOR-LIKE PROTEIN 55"/>
    <property type="match status" value="1"/>
</dbReference>
<keyword evidence="8" id="KW-0418">Kinase</keyword>
<feature type="compositionally biased region" description="Polar residues" evidence="6">
    <location>
        <begin position="44"/>
        <end position="56"/>
    </location>
</feature>
<dbReference type="InterPro" id="IPR001611">
    <property type="entry name" value="Leu-rich_rpt"/>
</dbReference>
<comment type="caution">
    <text evidence="8">The sequence shown here is derived from an EMBL/GenBank/DDBJ whole genome shotgun (WGS) entry which is preliminary data.</text>
</comment>
<keyword evidence="4 7" id="KW-0472">Membrane</keyword>
<sequence length="1039" mass="112815">MDVKDDTMKSKSNHTSNIPVPSYRGLRRSQEELEAKEEARKQRSSANAQSLANSVLEQDLESKAAAATPPEKLRRGLGQSPPTQLQTKERTARERSAAASRVRPDPDGSRLPTTWDRENEEEDNGEDSDDVITEAVLQRQEVAFSSSPGTEIHTATTPPFAPVDASSSDEMVQYGEAVGLLAEEAVVQEPLFHTTEGPFQGTTREAVNANTEAESSILPLPSPQAPSPPNESLVEARPVPEEEEHPPEGLMEAQPVDLEQKAAQRSEHRKQFRNRAFVGGACIILAVVVAIVLWLVLRQDNPPVQVVAPADSNTSAPTFSMAPSGSPTNAPTTTEDLFVSNLPNISQTRIQDTLSPQSKALDWLSNHTDFQSMTDWRRRQLLALVSFYYSFAGEQWPIISDNWLNDGVSECLWFSNFVDGSITSGPLFEQGFTFSPFTLDGSLLRDLLLTIDTGSNISSCNSDGMYTVLALRGFLNPTRQNVVSMPPEVGLMTRLQAVILDNNDINASFSNIFPLELAQLPNLTVLVMEGDDIIRNQFIHGTIPTYIGLASSLDWLEISNNLLEGPIPSEIGLLTGLSFLDLDGNAALNLTVPSEVGTLTNLVSLDLGYTDLSGVMPTEIYQLTDLSYLRIPLGVSIPPSYTTNWPRLDDFAIQGGSPPNGSSSFPLSLLEQEALERIDLTGGNYSGRIPTEIGTLTKLRDLLLSFNSFTGPIPSELARCSRLRTLNLNFNCLTGSIPTELRRLSGLSLLWLQNNLLSGTVPDWDYRRWLFMLVAHFNDNLLTGTIPASLGEFPRLWALDLSWNALSGPLPTQLGMLSDLNRFDISNNGLITGRIPSELGLPNGHDAIPYTRLFLANNSLTGTIPAELQPLDDSLEGSLVVLDVAGNNLSGQVPQELCSLDEETCVWFSLDAEESCMLQFDCTERLCGCDCNCPVATDPPSPMVDMAGDSHNGTLGNASSNGNTSTLEDVSNDTTSSTTEEQPTFPPVNSTLSIGGGGQNSNMSSDSQMVSTEQEEQQPLSIGVSSPGSLDVTGEQRQP</sequence>
<dbReference type="GO" id="GO:0016020">
    <property type="term" value="C:membrane"/>
    <property type="evidence" value="ECO:0007669"/>
    <property type="project" value="UniProtKB-SubCell"/>
</dbReference>
<proteinExistence type="predicted"/>
<feature type="region of interest" description="Disordered" evidence="6">
    <location>
        <begin position="211"/>
        <end position="253"/>
    </location>
</feature>
<dbReference type="PANTHER" id="PTHR45974:SF61">
    <property type="entry name" value="LEUCINE-RICH REPEAT (LRR) FAMILY PROTEIN"/>
    <property type="match status" value="1"/>
</dbReference>
<dbReference type="SUPFAM" id="SSF52047">
    <property type="entry name" value="RNI-like"/>
    <property type="match status" value="1"/>
</dbReference>
<keyword evidence="5" id="KW-0325">Glycoprotein</keyword>
<dbReference type="GO" id="GO:0016301">
    <property type="term" value="F:kinase activity"/>
    <property type="evidence" value="ECO:0007669"/>
    <property type="project" value="UniProtKB-KW"/>
</dbReference>
<gene>
    <name evidence="8" type="ORF">SEMRO_405_G136300.1</name>
</gene>
<dbReference type="Proteomes" id="UP001153069">
    <property type="component" value="Unassembled WGS sequence"/>
</dbReference>
<evidence type="ECO:0000256" key="7">
    <source>
        <dbReference type="SAM" id="Phobius"/>
    </source>
</evidence>
<name>A0A9N8HEG8_9STRA</name>
<feature type="compositionally biased region" description="Acidic residues" evidence="6">
    <location>
        <begin position="118"/>
        <end position="132"/>
    </location>
</feature>
<dbReference type="EMBL" id="CAICTM010000404">
    <property type="protein sequence ID" value="CAB9509802.1"/>
    <property type="molecule type" value="Genomic_DNA"/>
</dbReference>
<evidence type="ECO:0000313" key="9">
    <source>
        <dbReference type="Proteomes" id="UP001153069"/>
    </source>
</evidence>
<feature type="compositionally biased region" description="Basic and acidic residues" evidence="6">
    <location>
        <begin position="28"/>
        <end position="41"/>
    </location>
</feature>
<organism evidence="8 9">
    <name type="scientific">Seminavis robusta</name>
    <dbReference type="NCBI Taxonomy" id="568900"/>
    <lineage>
        <taxon>Eukaryota</taxon>
        <taxon>Sar</taxon>
        <taxon>Stramenopiles</taxon>
        <taxon>Ochrophyta</taxon>
        <taxon>Bacillariophyta</taxon>
        <taxon>Bacillariophyceae</taxon>
        <taxon>Bacillariophycidae</taxon>
        <taxon>Naviculales</taxon>
        <taxon>Naviculaceae</taxon>
        <taxon>Seminavis</taxon>
    </lineage>
</organism>
<dbReference type="FunFam" id="3.80.10.10:FF:000383">
    <property type="entry name" value="Leucine-rich repeat receptor protein kinase EMS1"/>
    <property type="match status" value="1"/>
</dbReference>
<evidence type="ECO:0000256" key="1">
    <source>
        <dbReference type="ARBA" id="ARBA00004370"/>
    </source>
</evidence>
<protein>
    <submittedName>
        <fullName evidence="8">LRR receptor-like serine threonine-protein kinase</fullName>
    </submittedName>
</protein>
<dbReference type="AlphaFoldDB" id="A0A9N8HEG8"/>
<dbReference type="InterPro" id="IPR032675">
    <property type="entry name" value="LRR_dom_sf"/>
</dbReference>
<feature type="region of interest" description="Disordered" evidence="6">
    <location>
        <begin position="944"/>
        <end position="1039"/>
    </location>
</feature>
<evidence type="ECO:0000256" key="4">
    <source>
        <dbReference type="ARBA" id="ARBA00023136"/>
    </source>
</evidence>
<keyword evidence="9" id="KW-1185">Reference proteome</keyword>
<comment type="subcellular location">
    <subcellularLocation>
        <location evidence="1">Membrane</location>
    </subcellularLocation>
</comment>
<evidence type="ECO:0000256" key="3">
    <source>
        <dbReference type="ARBA" id="ARBA00022737"/>
    </source>
</evidence>
<evidence type="ECO:0000256" key="2">
    <source>
        <dbReference type="ARBA" id="ARBA00022729"/>
    </source>
</evidence>
<keyword evidence="8" id="KW-0675">Receptor</keyword>
<dbReference type="Gene3D" id="3.80.10.10">
    <property type="entry name" value="Ribonuclease Inhibitor"/>
    <property type="match status" value="3"/>
</dbReference>
<keyword evidence="7" id="KW-0812">Transmembrane</keyword>
<accession>A0A9N8HEG8</accession>
<feature type="region of interest" description="Disordered" evidence="6">
    <location>
        <begin position="1"/>
        <end position="168"/>
    </location>
</feature>
<keyword evidence="7" id="KW-1133">Transmembrane helix</keyword>
<dbReference type="Pfam" id="PF00560">
    <property type="entry name" value="LRR_1"/>
    <property type="match status" value="3"/>
</dbReference>
<feature type="transmembrane region" description="Helical" evidence="7">
    <location>
        <begin position="276"/>
        <end position="297"/>
    </location>
</feature>
<keyword evidence="8" id="KW-0808">Transferase</keyword>
<feature type="compositionally biased region" description="Polar residues" evidence="6">
    <location>
        <begin position="1000"/>
        <end position="1028"/>
    </location>
</feature>